<keyword evidence="3" id="KW-1185">Reference proteome</keyword>
<proteinExistence type="predicted"/>
<gene>
    <name evidence="2" type="ORF">Ahy_A07g035770</name>
</gene>
<accession>A0A445CEI2</accession>
<dbReference type="Pfam" id="PF23310">
    <property type="entry name" value="TPR_27"/>
    <property type="match status" value="1"/>
</dbReference>
<feature type="domain" description="At2g35280-like TPR" evidence="1">
    <location>
        <begin position="11"/>
        <end position="107"/>
    </location>
</feature>
<dbReference type="STRING" id="3818.A0A445CEI2"/>
<sequence length="164" mass="18418">MPWVSFLRYLDRAERRFVDWYVIAGNPGAILRDGLHEYFFMARRNAGMDLLTRAVAQGSVEASYVYSMLLLCNHHGGDNVRRAVDMFEVILTSGNVHMCREIFTDILAESWVGVTPPDPGQPVTCRSSMCSTRGIVGDSHDVSGVSCVRCLADLEVYEFLGMFR</sequence>
<evidence type="ECO:0000313" key="2">
    <source>
        <dbReference type="EMBL" id="RYR49319.1"/>
    </source>
</evidence>
<dbReference type="EMBL" id="SDMP01000007">
    <property type="protein sequence ID" value="RYR49319.1"/>
    <property type="molecule type" value="Genomic_DNA"/>
</dbReference>
<protein>
    <recommendedName>
        <fullName evidence="1">At2g35280-like TPR domain-containing protein</fullName>
    </recommendedName>
</protein>
<evidence type="ECO:0000313" key="3">
    <source>
        <dbReference type="Proteomes" id="UP000289738"/>
    </source>
</evidence>
<name>A0A445CEI2_ARAHY</name>
<reference evidence="2 3" key="1">
    <citation type="submission" date="2019-01" db="EMBL/GenBank/DDBJ databases">
        <title>Sequencing of cultivated peanut Arachis hypogaea provides insights into genome evolution and oil improvement.</title>
        <authorList>
            <person name="Chen X."/>
        </authorList>
    </citation>
    <scope>NUCLEOTIDE SEQUENCE [LARGE SCALE GENOMIC DNA]</scope>
    <source>
        <strain evidence="3">cv. Fuhuasheng</strain>
        <tissue evidence="2">Leaves</tissue>
    </source>
</reference>
<organism evidence="2 3">
    <name type="scientific">Arachis hypogaea</name>
    <name type="common">Peanut</name>
    <dbReference type="NCBI Taxonomy" id="3818"/>
    <lineage>
        <taxon>Eukaryota</taxon>
        <taxon>Viridiplantae</taxon>
        <taxon>Streptophyta</taxon>
        <taxon>Embryophyta</taxon>
        <taxon>Tracheophyta</taxon>
        <taxon>Spermatophyta</taxon>
        <taxon>Magnoliopsida</taxon>
        <taxon>eudicotyledons</taxon>
        <taxon>Gunneridae</taxon>
        <taxon>Pentapetalae</taxon>
        <taxon>rosids</taxon>
        <taxon>fabids</taxon>
        <taxon>Fabales</taxon>
        <taxon>Fabaceae</taxon>
        <taxon>Papilionoideae</taxon>
        <taxon>50 kb inversion clade</taxon>
        <taxon>dalbergioids sensu lato</taxon>
        <taxon>Dalbergieae</taxon>
        <taxon>Pterocarpus clade</taxon>
        <taxon>Arachis</taxon>
    </lineage>
</organism>
<evidence type="ECO:0000259" key="1">
    <source>
        <dbReference type="Pfam" id="PF23310"/>
    </source>
</evidence>
<comment type="caution">
    <text evidence="2">The sequence shown here is derived from an EMBL/GenBank/DDBJ whole genome shotgun (WGS) entry which is preliminary data.</text>
</comment>
<dbReference type="Proteomes" id="UP000289738">
    <property type="component" value="Chromosome A07"/>
</dbReference>
<dbReference type="InterPro" id="IPR057136">
    <property type="entry name" value="At2g35280_TPR_dom"/>
</dbReference>
<dbReference type="AlphaFoldDB" id="A0A445CEI2"/>